<keyword evidence="1 3" id="KW-0808">Transferase</keyword>
<gene>
    <name evidence="3" type="ORF">CTI12_AA104430</name>
</gene>
<name>A0A2U1PWG7_ARTAN</name>
<proteinExistence type="predicted"/>
<dbReference type="OrthoDB" id="1862401at2759"/>
<accession>A0A2U1PWG7</accession>
<comment type="caution">
    <text evidence="3">The sequence shown here is derived from an EMBL/GenBank/DDBJ whole genome shotgun (WGS) entry which is preliminary data.</text>
</comment>
<reference evidence="3 4" key="1">
    <citation type="journal article" date="2018" name="Mol. Plant">
        <title>The genome of Artemisia annua provides insight into the evolution of Asteraceae family and artemisinin biosynthesis.</title>
        <authorList>
            <person name="Shen Q."/>
            <person name="Zhang L."/>
            <person name="Liao Z."/>
            <person name="Wang S."/>
            <person name="Yan T."/>
            <person name="Shi P."/>
            <person name="Liu M."/>
            <person name="Fu X."/>
            <person name="Pan Q."/>
            <person name="Wang Y."/>
            <person name="Lv Z."/>
            <person name="Lu X."/>
            <person name="Zhang F."/>
            <person name="Jiang W."/>
            <person name="Ma Y."/>
            <person name="Chen M."/>
            <person name="Hao X."/>
            <person name="Li L."/>
            <person name="Tang Y."/>
            <person name="Lv G."/>
            <person name="Zhou Y."/>
            <person name="Sun X."/>
            <person name="Brodelius P.E."/>
            <person name="Rose J.K.C."/>
            <person name="Tang K."/>
        </authorList>
    </citation>
    <scope>NUCLEOTIDE SEQUENCE [LARGE SCALE GENOMIC DNA]</scope>
    <source>
        <strain evidence="4">cv. Huhao1</strain>
        <tissue evidence="3">Leaf</tissue>
    </source>
</reference>
<evidence type="ECO:0000313" key="4">
    <source>
        <dbReference type="Proteomes" id="UP000245207"/>
    </source>
</evidence>
<dbReference type="STRING" id="35608.A0A2U1PWG7"/>
<evidence type="ECO:0000256" key="1">
    <source>
        <dbReference type="ARBA" id="ARBA00022679"/>
    </source>
</evidence>
<dbReference type="GO" id="GO:0016747">
    <property type="term" value="F:acyltransferase activity, transferring groups other than amino-acyl groups"/>
    <property type="evidence" value="ECO:0007669"/>
    <property type="project" value="UniProtKB-ARBA"/>
</dbReference>
<dbReference type="AlphaFoldDB" id="A0A2U1PWG7"/>
<dbReference type="PANTHER" id="PTHR31625">
    <property type="match status" value="1"/>
</dbReference>
<keyword evidence="2" id="KW-0012">Acyltransferase</keyword>
<dbReference type="Pfam" id="PF02458">
    <property type="entry name" value="Transferase"/>
    <property type="match status" value="1"/>
</dbReference>
<dbReference type="Proteomes" id="UP000245207">
    <property type="component" value="Unassembled WGS sequence"/>
</dbReference>
<evidence type="ECO:0000313" key="3">
    <source>
        <dbReference type="EMBL" id="PWA90085.1"/>
    </source>
</evidence>
<protein>
    <submittedName>
        <fullName evidence="3">Anthocyanidin 3-O-glucoside-6''-O-malonyltransferase</fullName>
    </submittedName>
</protein>
<keyword evidence="4" id="KW-1185">Reference proteome</keyword>
<dbReference type="InterPro" id="IPR023213">
    <property type="entry name" value="CAT-like_dom_sf"/>
</dbReference>
<dbReference type="Gene3D" id="3.30.559.10">
    <property type="entry name" value="Chloramphenicol acetyltransferase-like domain"/>
    <property type="match status" value="2"/>
</dbReference>
<evidence type="ECO:0000256" key="2">
    <source>
        <dbReference type="ARBA" id="ARBA00023315"/>
    </source>
</evidence>
<organism evidence="3 4">
    <name type="scientific">Artemisia annua</name>
    <name type="common">Sweet wormwood</name>
    <dbReference type="NCBI Taxonomy" id="35608"/>
    <lineage>
        <taxon>Eukaryota</taxon>
        <taxon>Viridiplantae</taxon>
        <taxon>Streptophyta</taxon>
        <taxon>Embryophyta</taxon>
        <taxon>Tracheophyta</taxon>
        <taxon>Spermatophyta</taxon>
        <taxon>Magnoliopsida</taxon>
        <taxon>eudicotyledons</taxon>
        <taxon>Gunneridae</taxon>
        <taxon>Pentapetalae</taxon>
        <taxon>asterids</taxon>
        <taxon>campanulids</taxon>
        <taxon>Asterales</taxon>
        <taxon>Asteraceae</taxon>
        <taxon>Asteroideae</taxon>
        <taxon>Anthemideae</taxon>
        <taxon>Artemisiinae</taxon>
        <taxon>Artemisia</taxon>
    </lineage>
</organism>
<dbReference type="InterPro" id="IPR051504">
    <property type="entry name" value="Plant_metabolite_acyltrans"/>
</dbReference>
<dbReference type="EMBL" id="PKPP01000657">
    <property type="protein sequence ID" value="PWA90085.1"/>
    <property type="molecule type" value="Genomic_DNA"/>
</dbReference>
<sequence>MASNPIVTILEHSRISAPPGTIGERSLPLTFFDVGWLPFPPVHHVFFYRFPHSKSHFLETVVPNLKHSLSLALQHFFPFASNVFVYPNADDFGVIRKPEIRHVEGDYVALTFAECSLDFNVLTGNHPRKCENFYPLVPPLGNVVKMADYVTVPLFSVQVTYFRDSGISIGMTNHHCLGDASTRLGFLKAWTSIAKSGGDQSFVMNGSLPVLDRLIDIPKLDEIKLRETSLETFYQPPSLVGPTKKVRATFILSRTNINQLKKRVLTQIPTLEYISSFTVTCGYIWSCIAKSLVKMGERKGEDELEQFIFTVNCRSRMDPPIPSTYFGNCGAPCITTIKNVVLSSENGFVFAAKLIGEAINKMVKNKEGILKDVERWHEGFKIPARKIGVAGTPKLNFYDIDFGWGKPQKNETISIDYNGSVAINASKESTQDFEIGLCFPNMQMEAFTDIFNDGLESEI</sequence>